<feature type="transmembrane region" description="Helical" evidence="1">
    <location>
        <begin position="181"/>
        <end position="198"/>
    </location>
</feature>
<keyword evidence="3" id="KW-1185">Reference proteome</keyword>
<keyword evidence="1" id="KW-0472">Membrane</keyword>
<evidence type="ECO:0000256" key="1">
    <source>
        <dbReference type="SAM" id="Phobius"/>
    </source>
</evidence>
<dbReference type="EMBL" id="ML213508">
    <property type="protein sequence ID" value="TFK52793.1"/>
    <property type="molecule type" value="Genomic_DNA"/>
</dbReference>
<evidence type="ECO:0000313" key="3">
    <source>
        <dbReference type="Proteomes" id="UP000305948"/>
    </source>
</evidence>
<feature type="transmembrane region" description="Helical" evidence="1">
    <location>
        <begin position="12"/>
        <end position="33"/>
    </location>
</feature>
<keyword evidence="1" id="KW-1133">Transmembrane helix</keyword>
<proteinExistence type="predicted"/>
<feature type="transmembrane region" description="Helical" evidence="1">
    <location>
        <begin position="53"/>
        <end position="76"/>
    </location>
</feature>
<name>A0A5C3N682_9AGAM</name>
<sequence>MLWPTTTKRNPVLISLCSSWWLSTFPCLLLLYFSGEVVGPPPRYSTCLASASLTIAQSALVATSATSLVFHIWLTMRDAVGPKPVPPLWYRDSLETILLVLMPYLAFVITGLTTLVLGFAHPSSVYRALFYCVVDIRALEVTVSAICLATLVLAGLFGFWTGVLLVRNCSSIVEQDLDQSFTIRVVVFAAYVLLGLALNGSAIKNWTNPVPDLCLSTFGIVVFLVFGSQRDILVTWRSALTHCISSGSTFCLYIARKLGAFHRQPPSTLQIDIIVDVETATQTSRGSFATLTPYPYHLRSADPAVSKVPLAITTRYTAFDMPPPVLPSPSAASSATLWSDQRSPA</sequence>
<reference evidence="2 3" key="1">
    <citation type="journal article" date="2019" name="Nat. Ecol. Evol.">
        <title>Megaphylogeny resolves global patterns of mushroom evolution.</title>
        <authorList>
            <person name="Varga T."/>
            <person name="Krizsan K."/>
            <person name="Foldi C."/>
            <person name="Dima B."/>
            <person name="Sanchez-Garcia M."/>
            <person name="Sanchez-Ramirez S."/>
            <person name="Szollosi G.J."/>
            <person name="Szarkandi J.G."/>
            <person name="Papp V."/>
            <person name="Albert L."/>
            <person name="Andreopoulos W."/>
            <person name="Angelini C."/>
            <person name="Antonin V."/>
            <person name="Barry K.W."/>
            <person name="Bougher N.L."/>
            <person name="Buchanan P."/>
            <person name="Buyck B."/>
            <person name="Bense V."/>
            <person name="Catcheside P."/>
            <person name="Chovatia M."/>
            <person name="Cooper J."/>
            <person name="Damon W."/>
            <person name="Desjardin D."/>
            <person name="Finy P."/>
            <person name="Geml J."/>
            <person name="Haridas S."/>
            <person name="Hughes K."/>
            <person name="Justo A."/>
            <person name="Karasinski D."/>
            <person name="Kautmanova I."/>
            <person name="Kiss B."/>
            <person name="Kocsube S."/>
            <person name="Kotiranta H."/>
            <person name="LaButti K.M."/>
            <person name="Lechner B.E."/>
            <person name="Liimatainen K."/>
            <person name="Lipzen A."/>
            <person name="Lukacs Z."/>
            <person name="Mihaltcheva S."/>
            <person name="Morgado L.N."/>
            <person name="Niskanen T."/>
            <person name="Noordeloos M.E."/>
            <person name="Ohm R.A."/>
            <person name="Ortiz-Santana B."/>
            <person name="Ovrebo C."/>
            <person name="Racz N."/>
            <person name="Riley R."/>
            <person name="Savchenko A."/>
            <person name="Shiryaev A."/>
            <person name="Soop K."/>
            <person name="Spirin V."/>
            <person name="Szebenyi C."/>
            <person name="Tomsovsky M."/>
            <person name="Tulloss R.E."/>
            <person name="Uehling J."/>
            <person name="Grigoriev I.V."/>
            <person name="Vagvolgyi C."/>
            <person name="Papp T."/>
            <person name="Martin F.M."/>
            <person name="Miettinen O."/>
            <person name="Hibbett D.S."/>
            <person name="Nagy L.G."/>
        </authorList>
    </citation>
    <scope>NUCLEOTIDE SEQUENCE [LARGE SCALE GENOMIC DNA]</scope>
    <source>
        <strain evidence="2 3">OMC1185</strain>
    </source>
</reference>
<evidence type="ECO:0000313" key="2">
    <source>
        <dbReference type="EMBL" id="TFK52793.1"/>
    </source>
</evidence>
<gene>
    <name evidence="2" type="ORF">OE88DRAFT_1733786</name>
</gene>
<dbReference type="OrthoDB" id="3232296at2759"/>
<keyword evidence="1" id="KW-0812">Transmembrane</keyword>
<organism evidence="2 3">
    <name type="scientific">Heliocybe sulcata</name>
    <dbReference type="NCBI Taxonomy" id="5364"/>
    <lineage>
        <taxon>Eukaryota</taxon>
        <taxon>Fungi</taxon>
        <taxon>Dikarya</taxon>
        <taxon>Basidiomycota</taxon>
        <taxon>Agaricomycotina</taxon>
        <taxon>Agaricomycetes</taxon>
        <taxon>Gloeophyllales</taxon>
        <taxon>Gloeophyllaceae</taxon>
        <taxon>Heliocybe</taxon>
    </lineage>
</organism>
<feature type="transmembrane region" description="Helical" evidence="1">
    <location>
        <begin position="210"/>
        <end position="228"/>
    </location>
</feature>
<protein>
    <submittedName>
        <fullName evidence="2">Uncharacterized protein</fullName>
    </submittedName>
</protein>
<accession>A0A5C3N682</accession>
<dbReference type="STRING" id="5364.A0A5C3N682"/>
<dbReference type="AlphaFoldDB" id="A0A5C3N682"/>
<feature type="transmembrane region" description="Helical" evidence="1">
    <location>
        <begin position="141"/>
        <end position="161"/>
    </location>
</feature>
<dbReference type="Proteomes" id="UP000305948">
    <property type="component" value="Unassembled WGS sequence"/>
</dbReference>
<feature type="transmembrane region" description="Helical" evidence="1">
    <location>
        <begin position="96"/>
        <end position="120"/>
    </location>
</feature>